<dbReference type="AlphaFoldDB" id="A0AAW8CTI7"/>
<evidence type="ECO:0000313" key="1">
    <source>
        <dbReference type="EMBL" id="MDP9891214.1"/>
    </source>
</evidence>
<organism evidence="1 2">
    <name type="scientific">Variovorax boronicumulans</name>
    <dbReference type="NCBI Taxonomy" id="436515"/>
    <lineage>
        <taxon>Bacteria</taxon>
        <taxon>Pseudomonadati</taxon>
        <taxon>Pseudomonadota</taxon>
        <taxon>Betaproteobacteria</taxon>
        <taxon>Burkholderiales</taxon>
        <taxon>Comamonadaceae</taxon>
        <taxon>Variovorax</taxon>
    </lineage>
</organism>
<comment type="caution">
    <text evidence="1">The sequence shown here is derived from an EMBL/GenBank/DDBJ whole genome shotgun (WGS) entry which is preliminary data.</text>
</comment>
<evidence type="ECO:0000313" key="2">
    <source>
        <dbReference type="Proteomes" id="UP001242045"/>
    </source>
</evidence>
<dbReference type="RefSeq" id="WP_307698920.1">
    <property type="nucleotide sequence ID" value="NZ_JAUSSA010000001.1"/>
</dbReference>
<dbReference type="Proteomes" id="UP001242045">
    <property type="component" value="Unassembled WGS sequence"/>
</dbReference>
<dbReference type="EMBL" id="JAUSRD010000001">
    <property type="protein sequence ID" value="MDP9891214.1"/>
    <property type="molecule type" value="Genomic_DNA"/>
</dbReference>
<sequence>MDDEIPTDIWIHYCAKQLKMHWRTVEPEQLEELAADLARDPGLRALSPMAAALLWLEPVIAPRGVL</sequence>
<accession>A0AAW8CTI7</accession>
<reference evidence="1" key="1">
    <citation type="submission" date="2023-07" db="EMBL/GenBank/DDBJ databases">
        <title>Sorghum-associated microbial communities from plants grown in Nebraska, USA.</title>
        <authorList>
            <person name="Schachtman D."/>
        </authorList>
    </citation>
    <scope>NUCLEOTIDE SEQUENCE</scope>
    <source>
        <strain evidence="1">DS3754</strain>
    </source>
</reference>
<proteinExistence type="predicted"/>
<gene>
    <name evidence="1" type="ORF">J2W31_000310</name>
</gene>
<name>A0AAW8CTI7_9BURK</name>
<protein>
    <submittedName>
        <fullName evidence="1">Uncharacterized protein</fullName>
    </submittedName>
</protein>